<dbReference type="PANTHER" id="PTHR43549:SF3">
    <property type="entry name" value="MULTIDRUG RESISTANCE PROTEIN YPNP-RELATED"/>
    <property type="match status" value="1"/>
</dbReference>
<evidence type="ECO:0000256" key="1">
    <source>
        <dbReference type="ARBA" id="ARBA00004651"/>
    </source>
</evidence>
<dbReference type="PANTHER" id="PTHR43549">
    <property type="entry name" value="MULTIDRUG RESISTANCE PROTEIN YPNP-RELATED"/>
    <property type="match status" value="1"/>
</dbReference>
<dbReference type="PATRIC" id="fig|742737.3.peg.1507"/>
<comment type="subcellular location">
    <subcellularLocation>
        <location evidence="1">Cell membrane</location>
        <topology evidence="1">Multi-pass membrane protein</topology>
    </subcellularLocation>
</comment>
<dbReference type="RefSeq" id="WP_006779476.1">
    <property type="nucleotide sequence ID" value="NZ_CP040506.1"/>
</dbReference>
<feature type="transmembrane region" description="Helical" evidence="7">
    <location>
        <begin position="20"/>
        <end position="41"/>
    </location>
</feature>
<dbReference type="EMBL" id="ADLN01000016">
    <property type="protein sequence ID" value="EHI60525.1"/>
    <property type="molecule type" value="Genomic_DNA"/>
</dbReference>
<feature type="transmembrane region" description="Helical" evidence="7">
    <location>
        <begin position="176"/>
        <end position="198"/>
    </location>
</feature>
<dbReference type="GO" id="GO:0005886">
    <property type="term" value="C:plasma membrane"/>
    <property type="evidence" value="ECO:0007669"/>
    <property type="project" value="UniProtKB-SubCell"/>
</dbReference>
<evidence type="ECO:0000256" key="6">
    <source>
        <dbReference type="ARBA" id="ARBA00023136"/>
    </source>
</evidence>
<feature type="transmembrane region" description="Helical" evidence="7">
    <location>
        <begin position="366"/>
        <end position="386"/>
    </location>
</feature>
<feature type="transmembrane region" description="Helical" evidence="7">
    <location>
        <begin position="326"/>
        <end position="346"/>
    </location>
</feature>
<dbReference type="InterPro" id="IPR048279">
    <property type="entry name" value="MdtK-like"/>
</dbReference>
<comment type="caution">
    <text evidence="8">The sequence shown here is derived from an EMBL/GenBank/DDBJ whole genome shotgun (WGS) entry which is preliminary data.</text>
</comment>
<dbReference type="GO" id="GO:0042910">
    <property type="term" value="F:xenobiotic transmembrane transporter activity"/>
    <property type="evidence" value="ECO:0007669"/>
    <property type="project" value="InterPro"/>
</dbReference>
<dbReference type="NCBIfam" id="TIGR00797">
    <property type="entry name" value="matE"/>
    <property type="match status" value="1"/>
</dbReference>
<keyword evidence="4 7" id="KW-0812">Transmembrane</keyword>
<evidence type="ECO:0000256" key="2">
    <source>
        <dbReference type="ARBA" id="ARBA00022448"/>
    </source>
</evidence>
<evidence type="ECO:0000313" key="8">
    <source>
        <dbReference type="EMBL" id="EHI60525.1"/>
    </source>
</evidence>
<evidence type="ECO:0000256" key="7">
    <source>
        <dbReference type="SAM" id="Phobius"/>
    </source>
</evidence>
<evidence type="ECO:0000256" key="5">
    <source>
        <dbReference type="ARBA" id="ARBA00022989"/>
    </source>
</evidence>
<dbReference type="InterPro" id="IPR002528">
    <property type="entry name" value="MATE_fam"/>
</dbReference>
<name>G5IDB3_9FIRM</name>
<organism evidence="8 9">
    <name type="scientific">Hungatella hathewayi WAL-18680</name>
    <dbReference type="NCBI Taxonomy" id="742737"/>
    <lineage>
        <taxon>Bacteria</taxon>
        <taxon>Bacillati</taxon>
        <taxon>Bacillota</taxon>
        <taxon>Clostridia</taxon>
        <taxon>Lachnospirales</taxon>
        <taxon>Lachnospiraceae</taxon>
        <taxon>Hungatella</taxon>
    </lineage>
</organism>
<feature type="transmembrane region" description="Helical" evidence="7">
    <location>
        <begin position="99"/>
        <end position="128"/>
    </location>
</feature>
<dbReference type="PIRSF" id="PIRSF006603">
    <property type="entry name" value="DinF"/>
    <property type="match status" value="1"/>
</dbReference>
<dbReference type="OrthoDB" id="9776324at2"/>
<keyword evidence="2" id="KW-0813">Transport</keyword>
<protein>
    <recommendedName>
        <fullName evidence="10">MATE efflux family protein</fullName>
    </recommendedName>
</protein>
<evidence type="ECO:0000256" key="4">
    <source>
        <dbReference type="ARBA" id="ARBA00022692"/>
    </source>
</evidence>
<dbReference type="Proteomes" id="UP000005384">
    <property type="component" value="Unassembled WGS sequence"/>
</dbReference>
<evidence type="ECO:0000313" key="9">
    <source>
        <dbReference type="Proteomes" id="UP000005384"/>
    </source>
</evidence>
<evidence type="ECO:0000256" key="3">
    <source>
        <dbReference type="ARBA" id="ARBA00022475"/>
    </source>
</evidence>
<accession>G5IDB3</accession>
<keyword evidence="6 7" id="KW-0472">Membrane</keyword>
<feature type="transmembrane region" description="Helical" evidence="7">
    <location>
        <begin position="426"/>
        <end position="444"/>
    </location>
</feature>
<keyword evidence="5 7" id="KW-1133">Transmembrane helix</keyword>
<dbReference type="Pfam" id="PF01554">
    <property type="entry name" value="MatE"/>
    <property type="match status" value="2"/>
</dbReference>
<dbReference type="AlphaFoldDB" id="G5IDB3"/>
<sequence>MNQEQNNGTTKTNQITEGVIWQQLLLFFFPILFGTFFQQLYNTVDAIVVGRFVGKEALAAVGGPTGTLINLLVGAFVGLSSGAAVIISQYYGAKKADKVGWAIHTSVAFALSCGGVMMVLGIAGASAALRAMGTPEEIMEYASLYLRIYFVGIIPNLIYNMGSGVLRAVGDSRRPLYFLMASCLTNIVLDILFVVVLHMGVMGAALATILSQTVSAILVIVVLTRTKEIYQLKYREIRIDKRMLKRIIQIGLPAALQSVMYSSSNIIIQASVNGLGTDTVAAWTAYSKIDSLFWMIISAFGISVTTFVGQNYGAGHMDRVKKGIRVCLGMSVVAALGLTVLLYVFGHPIFTIFTDDAAVLEKGMEILRFLVPTFITYVVIEIYSGALRGVGDCWIPMLITCLGICALRVLWILVAVPLRPAIKTVLFSYPLTWVTTSILFLIYFHRFSRLRGRGQHAYN</sequence>
<keyword evidence="9" id="KW-1185">Reference proteome</keyword>
<feature type="transmembrane region" description="Helical" evidence="7">
    <location>
        <begin position="393"/>
        <end position="414"/>
    </location>
</feature>
<keyword evidence="3" id="KW-1003">Cell membrane</keyword>
<dbReference type="InterPro" id="IPR052031">
    <property type="entry name" value="Membrane_Transporter-Flippase"/>
</dbReference>
<dbReference type="CDD" id="cd13138">
    <property type="entry name" value="MATE_yoeA_like"/>
    <property type="match status" value="1"/>
</dbReference>
<dbReference type="GO" id="GO:0015297">
    <property type="term" value="F:antiporter activity"/>
    <property type="evidence" value="ECO:0007669"/>
    <property type="project" value="InterPro"/>
</dbReference>
<proteinExistence type="predicted"/>
<feature type="transmembrane region" description="Helical" evidence="7">
    <location>
        <begin position="247"/>
        <end position="272"/>
    </location>
</feature>
<feature type="transmembrane region" description="Helical" evidence="7">
    <location>
        <begin position="204"/>
        <end position="226"/>
    </location>
</feature>
<dbReference type="HOGENOM" id="CLU_012893_5_0_9"/>
<gene>
    <name evidence="8" type="ORF">HMPREF9473_01490</name>
</gene>
<reference evidence="8 9" key="1">
    <citation type="submission" date="2011-08" db="EMBL/GenBank/DDBJ databases">
        <title>The Genome Sequence of Clostridium hathewayi WAL-18680.</title>
        <authorList>
            <consortium name="The Broad Institute Genome Sequencing Platform"/>
            <person name="Earl A."/>
            <person name="Ward D."/>
            <person name="Feldgarden M."/>
            <person name="Gevers D."/>
            <person name="Finegold S.M."/>
            <person name="Summanen P.H."/>
            <person name="Molitoris D.R."/>
            <person name="Song M."/>
            <person name="Daigneault M."/>
            <person name="Allen-Vercoe E."/>
            <person name="Young S.K."/>
            <person name="Zeng Q."/>
            <person name="Gargeya S."/>
            <person name="Fitzgerald M."/>
            <person name="Haas B."/>
            <person name="Abouelleil A."/>
            <person name="Alvarado L."/>
            <person name="Arachchi H.M."/>
            <person name="Berlin A."/>
            <person name="Brown A."/>
            <person name="Chapman S.B."/>
            <person name="Chen Z."/>
            <person name="Dunbar C."/>
            <person name="Freedman E."/>
            <person name="Gearin G."/>
            <person name="Gellesch M."/>
            <person name="Goldberg J."/>
            <person name="Griggs A."/>
            <person name="Gujja S."/>
            <person name="Heiman D."/>
            <person name="Howarth C."/>
            <person name="Larson L."/>
            <person name="Lui A."/>
            <person name="MacDonald P.J.P."/>
            <person name="Montmayeur A."/>
            <person name="Murphy C."/>
            <person name="Neiman D."/>
            <person name="Pearson M."/>
            <person name="Priest M."/>
            <person name="Roberts A."/>
            <person name="Saif S."/>
            <person name="Shea T."/>
            <person name="Shenoy N."/>
            <person name="Sisk P."/>
            <person name="Stolte C."/>
            <person name="Sykes S."/>
            <person name="Wortman J."/>
            <person name="Nusbaum C."/>
            <person name="Birren B."/>
        </authorList>
    </citation>
    <scope>NUCLEOTIDE SEQUENCE [LARGE SCALE GENOMIC DNA]</scope>
    <source>
        <strain evidence="8 9">WAL-18680</strain>
    </source>
</reference>
<feature type="transmembrane region" description="Helical" evidence="7">
    <location>
        <begin position="68"/>
        <end position="87"/>
    </location>
</feature>
<feature type="transmembrane region" description="Helical" evidence="7">
    <location>
        <begin position="148"/>
        <end position="169"/>
    </location>
</feature>
<feature type="transmembrane region" description="Helical" evidence="7">
    <location>
        <begin position="292"/>
        <end position="314"/>
    </location>
</feature>
<evidence type="ECO:0008006" key="10">
    <source>
        <dbReference type="Google" id="ProtNLM"/>
    </source>
</evidence>